<organism evidence="2 3">
    <name type="scientific">Petrolisthes cinctipes</name>
    <name type="common">Flat porcelain crab</name>
    <dbReference type="NCBI Taxonomy" id="88211"/>
    <lineage>
        <taxon>Eukaryota</taxon>
        <taxon>Metazoa</taxon>
        <taxon>Ecdysozoa</taxon>
        <taxon>Arthropoda</taxon>
        <taxon>Crustacea</taxon>
        <taxon>Multicrustacea</taxon>
        <taxon>Malacostraca</taxon>
        <taxon>Eumalacostraca</taxon>
        <taxon>Eucarida</taxon>
        <taxon>Decapoda</taxon>
        <taxon>Pleocyemata</taxon>
        <taxon>Anomura</taxon>
        <taxon>Galatheoidea</taxon>
        <taxon>Porcellanidae</taxon>
        <taxon>Petrolisthes</taxon>
    </lineage>
</organism>
<dbReference type="AlphaFoldDB" id="A0AAE1BXW3"/>
<proteinExistence type="predicted"/>
<name>A0AAE1BXW3_PETCI</name>
<evidence type="ECO:0000313" key="2">
    <source>
        <dbReference type="EMBL" id="KAK3858965.1"/>
    </source>
</evidence>
<feature type="compositionally biased region" description="Polar residues" evidence="1">
    <location>
        <begin position="8"/>
        <end position="17"/>
    </location>
</feature>
<comment type="caution">
    <text evidence="2">The sequence shown here is derived from an EMBL/GenBank/DDBJ whole genome shotgun (WGS) entry which is preliminary data.</text>
</comment>
<evidence type="ECO:0000313" key="3">
    <source>
        <dbReference type="Proteomes" id="UP001286313"/>
    </source>
</evidence>
<evidence type="ECO:0000256" key="1">
    <source>
        <dbReference type="SAM" id="MobiDB-lite"/>
    </source>
</evidence>
<reference evidence="2" key="1">
    <citation type="submission" date="2023-10" db="EMBL/GenBank/DDBJ databases">
        <title>Genome assemblies of two species of porcelain crab, Petrolisthes cinctipes and Petrolisthes manimaculis (Anomura: Porcellanidae).</title>
        <authorList>
            <person name="Angst P."/>
        </authorList>
    </citation>
    <scope>NUCLEOTIDE SEQUENCE</scope>
    <source>
        <strain evidence="2">PB745_01</strain>
        <tissue evidence="2">Gill</tissue>
    </source>
</reference>
<dbReference type="Proteomes" id="UP001286313">
    <property type="component" value="Unassembled WGS sequence"/>
</dbReference>
<gene>
    <name evidence="2" type="ORF">Pcinc_034878</name>
</gene>
<dbReference type="EMBL" id="JAWQEG010005153">
    <property type="protein sequence ID" value="KAK3858965.1"/>
    <property type="molecule type" value="Genomic_DNA"/>
</dbReference>
<protein>
    <submittedName>
        <fullName evidence="2">Uncharacterized protein</fullName>
    </submittedName>
</protein>
<feature type="region of interest" description="Disordered" evidence="1">
    <location>
        <begin position="1"/>
        <end position="23"/>
    </location>
</feature>
<sequence length="104" mass="11864">MRGENRRASPTSPTNTLPHLDAVEQTEVLDRDLLDMSESPLLTMPLEVMEKERRRYSSSASLGLYGFSGKETHTGAEVVGRCRQERREKKKEERMNERLVVVGC</sequence>
<keyword evidence="3" id="KW-1185">Reference proteome</keyword>
<accession>A0AAE1BXW3</accession>